<dbReference type="AlphaFoldDB" id="A0AAW0MNJ9"/>
<evidence type="ECO:0000256" key="3">
    <source>
        <dbReference type="SAM" id="Phobius"/>
    </source>
</evidence>
<dbReference type="InterPro" id="IPR008405">
    <property type="entry name" value="ApoL"/>
</dbReference>
<evidence type="ECO:0000256" key="2">
    <source>
        <dbReference type="SAM" id="MobiDB-lite"/>
    </source>
</evidence>
<feature type="compositionally biased region" description="Basic and acidic residues" evidence="2">
    <location>
        <begin position="659"/>
        <end position="669"/>
    </location>
</feature>
<dbReference type="GO" id="GO:0005576">
    <property type="term" value="C:extracellular region"/>
    <property type="evidence" value="ECO:0007669"/>
    <property type="project" value="InterPro"/>
</dbReference>
<feature type="transmembrane region" description="Helical" evidence="3">
    <location>
        <begin position="342"/>
        <end position="365"/>
    </location>
</feature>
<feature type="transmembrane region" description="Helical" evidence="3">
    <location>
        <begin position="86"/>
        <end position="107"/>
    </location>
</feature>
<evidence type="ECO:0000313" key="4">
    <source>
        <dbReference type="EMBL" id="KAK7879857.1"/>
    </source>
</evidence>
<accession>A0AAW0MNJ9</accession>
<protein>
    <submittedName>
        <fullName evidence="4">Uncharacterized protein</fullName>
    </submittedName>
</protein>
<feature type="region of interest" description="Disordered" evidence="2">
    <location>
        <begin position="519"/>
        <end position="543"/>
    </location>
</feature>
<feature type="transmembrane region" description="Helical" evidence="3">
    <location>
        <begin position="371"/>
        <end position="394"/>
    </location>
</feature>
<name>A0AAW0MNJ9_9GOBI</name>
<feature type="compositionally biased region" description="Basic and acidic residues" evidence="2">
    <location>
        <begin position="525"/>
        <end position="543"/>
    </location>
</feature>
<reference evidence="5" key="1">
    <citation type="submission" date="2024-04" db="EMBL/GenBank/DDBJ databases">
        <title>Salinicola lusitanus LLJ914,a marine bacterium isolated from the Okinawa Trough.</title>
        <authorList>
            <person name="Li J."/>
        </authorList>
    </citation>
    <scope>NUCLEOTIDE SEQUENCE [LARGE SCALE GENOMIC DNA]</scope>
</reference>
<dbReference type="GO" id="GO:0016020">
    <property type="term" value="C:membrane"/>
    <property type="evidence" value="ECO:0007669"/>
    <property type="project" value="TreeGrafter"/>
</dbReference>
<feature type="region of interest" description="Disordered" evidence="2">
    <location>
        <begin position="656"/>
        <end position="699"/>
    </location>
</feature>
<feature type="transmembrane region" description="Helical" evidence="3">
    <location>
        <begin position="55"/>
        <end position="74"/>
    </location>
</feature>
<dbReference type="GO" id="GO:0006869">
    <property type="term" value="P:lipid transport"/>
    <property type="evidence" value="ECO:0007669"/>
    <property type="project" value="InterPro"/>
</dbReference>
<dbReference type="GO" id="GO:0042157">
    <property type="term" value="P:lipoprotein metabolic process"/>
    <property type="evidence" value="ECO:0007669"/>
    <property type="project" value="InterPro"/>
</dbReference>
<keyword evidence="3" id="KW-1133">Transmembrane helix</keyword>
<keyword evidence="3" id="KW-0812">Transmembrane</keyword>
<sequence>MDERGNKRSMDLITCLQKFISEFDEQKPKMTEIISDLNKIFEQTKERKEGLGKKAATAGAITAGAGGVGGWLLATVLSPVTGGLSLVAAGASAAVVGAAAALSAVVVKDENSDKLTLDKVKELVLSFCGLADQLKNIEKEKKETTVQRLLEVKEKCELILIELDEMRTFYKIKMTEEQEQQAPIPSSLPPGRCNDEGASRENVLACSVKIGDWNMDLGQRLTFPAEIEATNLRPDLVLWSLRRVYITELTVPWEDSVDESYKQNSLKYSELAAEVESSSLPSRGLQSEVKMEEKGNRKSMDLIIFFQEFISEFDKQKPKIISELNEIFEQTKKRKEGLDKKAATAGVVSAGFSGVGAAVLASVLAPFTGGLSLVVAGASAAAVGAAAAVTGVVVKDEISDKRTLDKVMELVLSFCGMAEQLKNIEKEKSEMLEKPNLKPEAVIVLFTLIDQLDSLYLLFTEETTVQRLLEVKEKCELILIELEKMRTFYKIKMTEEQEQLDRDKLDTLLKEKEQLLSELEMLQEEPERSNTEEPERSHRDKLDRLSREVKQLECKLERQAPIPSSLPPGRCNDEGAVREHLGLLSETQDWNMDLGQRLTFPAEIAATNLRPDLVLWSLRRVYITELTVPWEDSVDEAYEQNSLKYSELAAEVESLSLPSREEHAQKEKCAQTGLKSQYLKNQSKQNQSQTKPEPGLKLV</sequence>
<proteinExistence type="inferred from homology"/>
<keyword evidence="5" id="KW-1185">Reference proteome</keyword>
<dbReference type="EMBL" id="JBBPFD010000185">
    <property type="protein sequence ID" value="KAK7879857.1"/>
    <property type="molecule type" value="Genomic_DNA"/>
</dbReference>
<evidence type="ECO:0000256" key="1">
    <source>
        <dbReference type="ARBA" id="ARBA00010090"/>
    </source>
</evidence>
<comment type="caution">
    <text evidence="4">The sequence shown here is derived from an EMBL/GenBank/DDBJ whole genome shotgun (WGS) entry which is preliminary data.</text>
</comment>
<keyword evidence="3" id="KW-0472">Membrane</keyword>
<gene>
    <name evidence="4" type="ORF">WMY93_033475</name>
</gene>
<dbReference type="Proteomes" id="UP001460270">
    <property type="component" value="Unassembled WGS sequence"/>
</dbReference>
<comment type="similarity">
    <text evidence="1">Belongs to the apolipoprotein L family.</text>
</comment>
<evidence type="ECO:0000313" key="5">
    <source>
        <dbReference type="Proteomes" id="UP001460270"/>
    </source>
</evidence>
<organism evidence="4 5">
    <name type="scientific">Mugilogobius chulae</name>
    <name type="common">yellowstripe goby</name>
    <dbReference type="NCBI Taxonomy" id="88201"/>
    <lineage>
        <taxon>Eukaryota</taxon>
        <taxon>Metazoa</taxon>
        <taxon>Chordata</taxon>
        <taxon>Craniata</taxon>
        <taxon>Vertebrata</taxon>
        <taxon>Euteleostomi</taxon>
        <taxon>Actinopterygii</taxon>
        <taxon>Neopterygii</taxon>
        <taxon>Teleostei</taxon>
        <taxon>Neoteleostei</taxon>
        <taxon>Acanthomorphata</taxon>
        <taxon>Gobiaria</taxon>
        <taxon>Gobiiformes</taxon>
        <taxon>Gobioidei</taxon>
        <taxon>Gobiidae</taxon>
        <taxon>Gobionellinae</taxon>
        <taxon>Mugilogobius</taxon>
    </lineage>
</organism>
<feature type="compositionally biased region" description="Low complexity" evidence="2">
    <location>
        <begin position="674"/>
        <end position="689"/>
    </location>
</feature>
<dbReference type="GO" id="GO:0008289">
    <property type="term" value="F:lipid binding"/>
    <property type="evidence" value="ECO:0007669"/>
    <property type="project" value="InterPro"/>
</dbReference>
<dbReference type="PANTHER" id="PTHR14096">
    <property type="entry name" value="APOLIPOPROTEIN L"/>
    <property type="match status" value="1"/>
</dbReference>
<dbReference type="PANTHER" id="PTHR14096:SF28">
    <property type="entry name" value="APOLIPOPROTEIN L, 1-RELATED"/>
    <property type="match status" value="1"/>
</dbReference>